<comment type="caution">
    <text evidence="3">The sequence shown here is derived from an EMBL/GenBank/DDBJ whole genome shotgun (WGS) entry which is preliminary data.</text>
</comment>
<keyword evidence="4" id="KW-1185">Reference proteome</keyword>
<dbReference type="InterPro" id="IPR024447">
    <property type="entry name" value="YXWGXW_rpt"/>
</dbReference>
<feature type="signal peptide" evidence="2">
    <location>
        <begin position="1"/>
        <end position="23"/>
    </location>
</feature>
<sequence length="120" mass="13975">MKKLIIAALLAGSFGALHGTAQAQTIIVREAPPPPRDEVVPGPRHGYVWAPGHWEYRHHRYVWVRGSWMRERHGYRYNAPAWEQRDGQWMMRPGRWAHGDADHDGVPNDMDRRPHDPTRN</sequence>
<dbReference type="Proteomes" id="UP001204621">
    <property type="component" value="Unassembled WGS sequence"/>
</dbReference>
<protein>
    <submittedName>
        <fullName evidence="3">YXWGXW repeat-containing protein</fullName>
    </submittedName>
</protein>
<gene>
    <name evidence="3" type="ORF">NX778_01025</name>
</gene>
<evidence type="ECO:0000313" key="3">
    <source>
        <dbReference type="EMBL" id="MCS0656649.1"/>
    </source>
</evidence>
<name>A0ABT2CRR4_9BURK</name>
<evidence type="ECO:0000256" key="2">
    <source>
        <dbReference type="SAM" id="SignalP"/>
    </source>
</evidence>
<feature type="region of interest" description="Disordered" evidence="1">
    <location>
        <begin position="94"/>
        <end position="120"/>
    </location>
</feature>
<dbReference type="EMBL" id="JANUGU010000001">
    <property type="protein sequence ID" value="MCS0656649.1"/>
    <property type="molecule type" value="Genomic_DNA"/>
</dbReference>
<evidence type="ECO:0000256" key="1">
    <source>
        <dbReference type="SAM" id="MobiDB-lite"/>
    </source>
</evidence>
<proteinExistence type="predicted"/>
<feature type="chain" id="PRO_5046668714" evidence="2">
    <location>
        <begin position="24"/>
        <end position="120"/>
    </location>
</feature>
<dbReference type="Pfam" id="PF12779">
    <property type="entry name" value="WXXGXW"/>
    <property type="match status" value="1"/>
</dbReference>
<evidence type="ECO:0000313" key="4">
    <source>
        <dbReference type="Proteomes" id="UP001204621"/>
    </source>
</evidence>
<feature type="compositionally biased region" description="Basic and acidic residues" evidence="1">
    <location>
        <begin position="97"/>
        <end position="120"/>
    </location>
</feature>
<organism evidence="3 4">
    <name type="scientific">Massilia terrae</name>
    <dbReference type="NCBI Taxonomy" id="1811224"/>
    <lineage>
        <taxon>Bacteria</taxon>
        <taxon>Pseudomonadati</taxon>
        <taxon>Pseudomonadota</taxon>
        <taxon>Betaproteobacteria</taxon>
        <taxon>Burkholderiales</taxon>
        <taxon>Oxalobacteraceae</taxon>
        <taxon>Telluria group</taxon>
        <taxon>Massilia</taxon>
    </lineage>
</organism>
<keyword evidence="2" id="KW-0732">Signal</keyword>
<dbReference type="RefSeq" id="WP_258809831.1">
    <property type="nucleotide sequence ID" value="NZ_JANUGU010000001.1"/>
</dbReference>
<reference evidence="3 4" key="1">
    <citation type="submission" date="2022-08" db="EMBL/GenBank/DDBJ databases">
        <title>Reclassification of Massilia species as members of the genera Telluria, Duganella, Pseudoduganella, Mokoshia gen. nov. and Zemynaea gen. nov. using orthogonal and non-orthogonal genome-based approaches.</title>
        <authorList>
            <person name="Bowman J.P."/>
        </authorList>
    </citation>
    <scope>NUCLEOTIDE SEQUENCE [LARGE SCALE GENOMIC DNA]</scope>
    <source>
        <strain evidence="3 4">JCM 31606</strain>
    </source>
</reference>
<accession>A0ABT2CRR4</accession>